<protein>
    <submittedName>
        <fullName evidence="2">Helix-turn-helix domain-containing protein</fullName>
    </submittedName>
</protein>
<dbReference type="Proteomes" id="UP001232725">
    <property type="component" value="Unassembled WGS sequence"/>
</dbReference>
<proteinExistence type="predicted"/>
<evidence type="ECO:0000259" key="1">
    <source>
        <dbReference type="SMART" id="SM00418"/>
    </source>
</evidence>
<evidence type="ECO:0000313" key="3">
    <source>
        <dbReference type="Proteomes" id="UP001232725"/>
    </source>
</evidence>
<dbReference type="SMART" id="SM00418">
    <property type="entry name" value="HTH_ARSR"/>
    <property type="match status" value="1"/>
</dbReference>
<evidence type="ECO:0000313" key="2">
    <source>
        <dbReference type="EMBL" id="MDP5228612.1"/>
    </source>
</evidence>
<sequence>MDSSRHPDPVGAIGALGDPTRRAVYDFLRRRGGECSKADVADGLGLAPSTAAFHLERLAEEGLLVHVFRRLNERRGPGAGRPAKLYRVADAEILASVPERRYELAGELMAAAIDKAGSSGSGIGQALGQVGAQAGRNAWEHAAAVAAGAAQAADVDAVLSRHGYEPVACADGSTELRNCPFHRLAQVHPDTICGLNQAYLSGLLEHDPEKAAVLDPGPGRCCVRILPQDMTPTPGTPSSRA</sequence>
<dbReference type="InterPro" id="IPR001845">
    <property type="entry name" value="HTH_ArsR_DNA-bd_dom"/>
</dbReference>
<dbReference type="Pfam" id="PF12840">
    <property type="entry name" value="HTH_20"/>
    <property type="match status" value="1"/>
</dbReference>
<reference evidence="2 3" key="1">
    <citation type="submission" date="2023-08" db="EMBL/GenBank/DDBJ databases">
        <title>Arthrobacter horti sp. nov., isolated from forest soil.</title>
        <authorList>
            <person name="Park M."/>
        </authorList>
    </citation>
    <scope>NUCLEOTIDE SEQUENCE [LARGE SCALE GENOMIC DNA]</scope>
    <source>
        <strain evidence="2 3">YJM1</strain>
    </source>
</reference>
<keyword evidence="3" id="KW-1185">Reference proteome</keyword>
<dbReference type="InterPro" id="IPR036390">
    <property type="entry name" value="WH_DNA-bd_sf"/>
</dbReference>
<name>A0ABT9ISW4_9MICC</name>
<dbReference type="RefSeq" id="WP_305997657.1">
    <property type="nucleotide sequence ID" value="NZ_JAVALS010000019.1"/>
</dbReference>
<accession>A0ABT9ISW4</accession>
<dbReference type="InterPro" id="IPR036388">
    <property type="entry name" value="WH-like_DNA-bd_sf"/>
</dbReference>
<dbReference type="Gene3D" id="1.10.10.10">
    <property type="entry name" value="Winged helix-like DNA-binding domain superfamily/Winged helix DNA-binding domain"/>
    <property type="match status" value="1"/>
</dbReference>
<comment type="caution">
    <text evidence="2">The sequence shown here is derived from an EMBL/GenBank/DDBJ whole genome shotgun (WGS) entry which is preliminary data.</text>
</comment>
<dbReference type="EMBL" id="JAVALS010000019">
    <property type="protein sequence ID" value="MDP5228612.1"/>
    <property type="molecule type" value="Genomic_DNA"/>
</dbReference>
<dbReference type="InterPro" id="IPR011991">
    <property type="entry name" value="ArsR-like_HTH"/>
</dbReference>
<dbReference type="SUPFAM" id="SSF46785">
    <property type="entry name" value="Winged helix' DNA-binding domain"/>
    <property type="match status" value="1"/>
</dbReference>
<dbReference type="CDD" id="cd00090">
    <property type="entry name" value="HTH_ARSR"/>
    <property type="match status" value="1"/>
</dbReference>
<organism evidence="2 3">
    <name type="scientific">Arthrobacter horti</name>
    <dbReference type="NCBI Taxonomy" id="3068273"/>
    <lineage>
        <taxon>Bacteria</taxon>
        <taxon>Bacillati</taxon>
        <taxon>Actinomycetota</taxon>
        <taxon>Actinomycetes</taxon>
        <taxon>Micrococcales</taxon>
        <taxon>Micrococcaceae</taxon>
        <taxon>Arthrobacter</taxon>
    </lineage>
</organism>
<gene>
    <name evidence="2" type="ORF">Q9R02_15755</name>
</gene>
<feature type="domain" description="HTH arsR-type" evidence="1">
    <location>
        <begin position="12"/>
        <end position="102"/>
    </location>
</feature>